<dbReference type="GO" id="GO:0004222">
    <property type="term" value="F:metalloendopeptidase activity"/>
    <property type="evidence" value="ECO:0007669"/>
    <property type="project" value="InterPro"/>
</dbReference>
<keyword evidence="5" id="KW-0812">Transmembrane</keyword>
<accession>A0A1G2B0G6</accession>
<evidence type="ECO:0000259" key="6">
    <source>
        <dbReference type="Pfam" id="PF00413"/>
    </source>
</evidence>
<dbReference type="GO" id="GO:0031012">
    <property type="term" value="C:extracellular matrix"/>
    <property type="evidence" value="ECO:0007669"/>
    <property type="project" value="InterPro"/>
</dbReference>
<dbReference type="Proteomes" id="UP000176952">
    <property type="component" value="Unassembled WGS sequence"/>
</dbReference>
<evidence type="ECO:0000313" key="8">
    <source>
        <dbReference type="Proteomes" id="UP000176952"/>
    </source>
</evidence>
<dbReference type="InterPro" id="IPR024079">
    <property type="entry name" value="MetalloPept_cat_dom_sf"/>
</dbReference>
<reference evidence="7 8" key="1">
    <citation type="journal article" date="2016" name="Nat. Commun.">
        <title>Thousands of microbial genomes shed light on interconnected biogeochemical processes in an aquifer system.</title>
        <authorList>
            <person name="Anantharaman K."/>
            <person name="Brown C.T."/>
            <person name="Hug L.A."/>
            <person name="Sharon I."/>
            <person name="Castelle C.J."/>
            <person name="Probst A.J."/>
            <person name="Thomas B.C."/>
            <person name="Singh A."/>
            <person name="Wilkins M.J."/>
            <person name="Karaoz U."/>
            <person name="Brodie E.L."/>
            <person name="Williams K.H."/>
            <person name="Hubbard S.S."/>
            <person name="Banfield J.F."/>
        </authorList>
    </citation>
    <scope>NUCLEOTIDE SEQUENCE [LARGE SCALE GENOMIC DNA]</scope>
</reference>
<evidence type="ECO:0000256" key="5">
    <source>
        <dbReference type="SAM" id="Phobius"/>
    </source>
</evidence>
<evidence type="ECO:0000256" key="4">
    <source>
        <dbReference type="ARBA" id="ARBA00022833"/>
    </source>
</evidence>
<proteinExistence type="predicted"/>
<protein>
    <recommendedName>
        <fullName evidence="6">Peptidase M10 metallopeptidase domain-containing protein</fullName>
    </recommendedName>
</protein>
<dbReference type="Pfam" id="PF00413">
    <property type="entry name" value="Peptidase_M10"/>
    <property type="match status" value="1"/>
</dbReference>
<name>A0A1G2B0G6_9BACT</name>
<organism evidence="7 8">
    <name type="scientific">Candidatus Kerfeldbacteria bacterium RIFCSPHIGHO2_12_FULL_48_17</name>
    <dbReference type="NCBI Taxonomy" id="1798542"/>
    <lineage>
        <taxon>Bacteria</taxon>
        <taxon>Candidatus Kerfeldiibacteriota</taxon>
    </lineage>
</organism>
<evidence type="ECO:0000256" key="1">
    <source>
        <dbReference type="ARBA" id="ARBA00022670"/>
    </source>
</evidence>
<comment type="caution">
    <text evidence="7">The sequence shown here is derived from an EMBL/GenBank/DDBJ whole genome shotgun (WGS) entry which is preliminary data.</text>
</comment>
<feature type="transmembrane region" description="Helical" evidence="5">
    <location>
        <begin position="16"/>
        <end position="37"/>
    </location>
</feature>
<evidence type="ECO:0000256" key="3">
    <source>
        <dbReference type="ARBA" id="ARBA00022801"/>
    </source>
</evidence>
<keyword evidence="4" id="KW-0862">Zinc</keyword>
<dbReference type="STRING" id="1798542.A3F54_01740"/>
<keyword evidence="1" id="KW-0645">Protease</keyword>
<dbReference type="EMBL" id="MHKD01000025">
    <property type="protein sequence ID" value="OGY82691.1"/>
    <property type="molecule type" value="Genomic_DNA"/>
</dbReference>
<keyword evidence="2" id="KW-0479">Metal-binding</keyword>
<dbReference type="InterPro" id="IPR001818">
    <property type="entry name" value="Pept_M10_metallopeptidase"/>
</dbReference>
<keyword evidence="3" id="KW-0378">Hydrolase</keyword>
<dbReference type="GO" id="GO:0008270">
    <property type="term" value="F:zinc ion binding"/>
    <property type="evidence" value="ECO:0007669"/>
    <property type="project" value="InterPro"/>
</dbReference>
<dbReference type="SUPFAM" id="SSF55486">
    <property type="entry name" value="Metalloproteases ('zincins'), catalytic domain"/>
    <property type="match status" value="1"/>
</dbReference>
<dbReference type="Gene3D" id="3.40.390.10">
    <property type="entry name" value="Collagenase (Catalytic Domain)"/>
    <property type="match status" value="1"/>
</dbReference>
<keyword evidence="5" id="KW-0472">Membrane</keyword>
<keyword evidence="5" id="KW-1133">Transmembrane helix</keyword>
<sequence length="196" mass="22204">MGTHFLYNSMKHRLRWIIGSGFAIVLVMTTIAPVYAYKYEKQKWPTNSAGFYLDIAGWDPALIQGPASTWNNAGSPFRFKLKGHNVYKPNDGYSTIGRYTLTDTDAIAVTKGQPGSTVTEIDTIFNMKYGWGCCAESDLYDVRNVMTHEFGHWLVLGDLYNIFTDINKTMYGLIGKGETKKRSLHQDDINGINYIY</sequence>
<evidence type="ECO:0000313" key="7">
    <source>
        <dbReference type="EMBL" id="OGY82691.1"/>
    </source>
</evidence>
<feature type="domain" description="Peptidase M10 metallopeptidase" evidence="6">
    <location>
        <begin position="118"/>
        <end position="196"/>
    </location>
</feature>
<gene>
    <name evidence="7" type="ORF">A3F54_01740</name>
</gene>
<dbReference type="GO" id="GO:0006508">
    <property type="term" value="P:proteolysis"/>
    <property type="evidence" value="ECO:0007669"/>
    <property type="project" value="UniProtKB-KW"/>
</dbReference>
<dbReference type="AlphaFoldDB" id="A0A1G2B0G6"/>
<evidence type="ECO:0000256" key="2">
    <source>
        <dbReference type="ARBA" id="ARBA00022723"/>
    </source>
</evidence>